<gene>
    <name evidence="1" type="ORF">B1812_09050</name>
</gene>
<keyword evidence="2" id="KW-1185">Reference proteome</keyword>
<proteinExistence type="predicted"/>
<accession>A0A1W6MUB9</accession>
<dbReference type="EMBL" id="CP019948">
    <property type="protein sequence ID" value="ARN81203.1"/>
    <property type="molecule type" value="Genomic_DNA"/>
</dbReference>
<sequence>MQITAPQPSLIWIKQPRAEINVRAILIAALAAKERPNAHLENALAAANIRLGSNCVTGAPFESRVLALRVGATTRRKAPPL</sequence>
<dbReference type="Proteomes" id="UP000193978">
    <property type="component" value="Chromosome"/>
</dbReference>
<dbReference type="AlphaFoldDB" id="A0A1W6MUB9"/>
<evidence type="ECO:0000313" key="1">
    <source>
        <dbReference type="EMBL" id="ARN81203.1"/>
    </source>
</evidence>
<protein>
    <submittedName>
        <fullName evidence="1">Uncharacterized protein</fullName>
    </submittedName>
</protein>
<evidence type="ECO:0000313" key="2">
    <source>
        <dbReference type="Proteomes" id="UP000193978"/>
    </source>
</evidence>
<name>A0A1W6MUB9_9HYPH</name>
<organism evidence="1 2">
    <name type="scientific">Methylocystis bryophila</name>
    <dbReference type="NCBI Taxonomy" id="655015"/>
    <lineage>
        <taxon>Bacteria</taxon>
        <taxon>Pseudomonadati</taxon>
        <taxon>Pseudomonadota</taxon>
        <taxon>Alphaproteobacteria</taxon>
        <taxon>Hyphomicrobiales</taxon>
        <taxon>Methylocystaceae</taxon>
        <taxon>Methylocystis</taxon>
    </lineage>
</organism>
<reference evidence="1 2" key="1">
    <citation type="submission" date="2017-02" db="EMBL/GenBank/DDBJ databases">
        <authorList>
            <person name="Peterson S.W."/>
        </authorList>
    </citation>
    <scope>NUCLEOTIDE SEQUENCE [LARGE SCALE GENOMIC DNA]</scope>
    <source>
        <strain evidence="1 2">S285</strain>
    </source>
</reference>
<dbReference type="KEGG" id="mbry:B1812_09050"/>